<reference evidence="2" key="1">
    <citation type="submission" date="2021-09" db="EMBL/GenBank/DDBJ databases">
        <authorList>
            <consortium name="Pathogen Informatics"/>
        </authorList>
    </citation>
    <scope>NUCLEOTIDE SEQUENCE</scope>
</reference>
<evidence type="ECO:0000313" key="2">
    <source>
        <dbReference type="EMBL" id="CAG9530328.1"/>
    </source>
</evidence>
<accession>A0A8J2MI20</accession>
<dbReference type="InterPro" id="IPR015940">
    <property type="entry name" value="UBA"/>
</dbReference>
<dbReference type="EMBL" id="CAKAEH010000223">
    <property type="protein sequence ID" value="CAG9530328.1"/>
    <property type="molecule type" value="Genomic_DNA"/>
</dbReference>
<evidence type="ECO:0000313" key="3">
    <source>
        <dbReference type="Proteomes" id="UP000746747"/>
    </source>
</evidence>
<dbReference type="SUPFAM" id="SSF46934">
    <property type="entry name" value="UBA-like"/>
    <property type="match status" value="1"/>
</dbReference>
<keyword evidence="3" id="KW-1185">Reference proteome</keyword>
<dbReference type="Proteomes" id="UP000746747">
    <property type="component" value="Unassembled WGS sequence"/>
</dbReference>
<dbReference type="Gene3D" id="1.10.8.10">
    <property type="entry name" value="DNA helicase RuvA subunit, C-terminal domain"/>
    <property type="match status" value="1"/>
</dbReference>
<comment type="caution">
    <text evidence="2">The sequence shown here is derived from an EMBL/GenBank/DDBJ whole genome shotgun (WGS) entry which is preliminary data.</text>
</comment>
<gene>
    <name evidence="2" type="ORF">CJOHNSTONI_LOCUS836</name>
</gene>
<evidence type="ECO:0000259" key="1">
    <source>
        <dbReference type="PROSITE" id="PS50030"/>
    </source>
</evidence>
<organism evidence="2 3">
    <name type="scientific">Cercopithifilaria johnstoni</name>
    <dbReference type="NCBI Taxonomy" id="2874296"/>
    <lineage>
        <taxon>Eukaryota</taxon>
        <taxon>Metazoa</taxon>
        <taxon>Ecdysozoa</taxon>
        <taxon>Nematoda</taxon>
        <taxon>Chromadorea</taxon>
        <taxon>Rhabditida</taxon>
        <taxon>Spirurina</taxon>
        <taxon>Spiruromorpha</taxon>
        <taxon>Filarioidea</taxon>
        <taxon>Onchocercidae</taxon>
        <taxon>Cercopithifilaria</taxon>
    </lineage>
</organism>
<dbReference type="InterPro" id="IPR009060">
    <property type="entry name" value="UBA-like_sf"/>
</dbReference>
<proteinExistence type="predicted"/>
<name>A0A8J2MI20_9BILA</name>
<dbReference type="PROSITE" id="PS50030">
    <property type="entry name" value="UBA"/>
    <property type="match status" value="1"/>
</dbReference>
<sequence>MKFTLGVRLNSSKPTVSEASLSSHANNSSHVNSSKQRNSYLSDEILGMFDPLVAERVIPGSTNVSASSISNSDRVNAVLRNAAFADRRRCAIKLQRYNNNIEKAVIELKIEELLSMGIAHDRGQAINALQDCRWDLNAAAAALIS</sequence>
<protein>
    <recommendedName>
        <fullName evidence="1">UBA domain-containing protein</fullName>
    </recommendedName>
</protein>
<dbReference type="SMART" id="SM00165">
    <property type="entry name" value="UBA"/>
    <property type="match status" value="1"/>
</dbReference>
<dbReference type="OrthoDB" id="635774at2759"/>
<dbReference type="AlphaFoldDB" id="A0A8J2MI20"/>
<feature type="domain" description="UBA" evidence="1">
    <location>
        <begin position="100"/>
        <end position="145"/>
    </location>
</feature>